<comment type="caution">
    <text evidence="1">The sequence shown here is derived from an EMBL/GenBank/DDBJ whole genome shotgun (WGS) entry which is preliminary data.</text>
</comment>
<dbReference type="AlphaFoldDB" id="A0A822XMG0"/>
<organism evidence="1 2">
    <name type="scientific">Nelumbo nucifera</name>
    <name type="common">Sacred lotus</name>
    <dbReference type="NCBI Taxonomy" id="4432"/>
    <lineage>
        <taxon>Eukaryota</taxon>
        <taxon>Viridiplantae</taxon>
        <taxon>Streptophyta</taxon>
        <taxon>Embryophyta</taxon>
        <taxon>Tracheophyta</taxon>
        <taxon>Spermatophyta</taxon>
        <taxon>Magnoliopsida</taxon>
        <taxon>Proteales</taxon>
        <taxon>Nelumbonaceae</taxon>
        <taxon>Nelumbo</taxon>
    </lineage>
</organism>
<accession>A0A822XMG0</accession>
<dbReference type="Proteomes" id="UP000607653">
    <property type="component" value="Unassembled WGS sequence"/>
</dbReference>
<proteinExistence type="predicted"/>
<evidence type="ECO:0000313" key="2">
    <source>
        <dbReference type="Proteomes" id="UP000607653"/>
    </source>
</evidence>
<name>A0A822XMG0_NELNU</name>
<reference evidence="1 2" key="1">
    <citation type="journal article" date="2020" name="Mol. Biol. Evol.">
        <title>Distinct Expression and Methylation Patterns for Genes with Different Fates following a Single Whole-Genome Duplication in Flowering Plants.</title>
        <authorList>
            <person name="Shi T."/>
            <person name="Rahmani R.S."/>
            <person name="Gugger P.F."/>
            <person name="Wang M."/>
            <person name="Li H."/>
            <person name="Zhang Y."/>
            <person name="Li Z."/>
            <person name="Wang Q."/>
            <person name="Van de Peer Y."/>
            <person name="Marchal K."/>
            <person name="Chen J."/>
        </authorList>
    </citation>
    <scope>NUCLEOTIDE SEQUENCE [LARGE SCALE GENOMIC DNA]</scope>
    <source>
        <tissue evidence="1">Leaf</tissue>
    </source>
</reference>
<evidence type="ECO:0000313" key="1">
    <source>
        <dbReference type="EMBL" id="DAD21467.1"/>
    </source>
</evidence>
<keyword evidence="2" id="KW-1185">Reference proteome</keyword>
<dbReference type="EMBL" id="DUZY01000001">
    <property type="protein sequence ID" value="DAD21467.1"/>
    <property type="molecule type" value="Genomic_DNA"/>
</dbReference>
<protein>
    <submittedName>
        <fullName evidence="1">Uncharacterized protein</fullName>
    </submittedName>
</protein>
<sequence length="69" mass="8226">MNVGKNCVWRERELSSDSKVETISRLAQRKIENFGPCSYRRSDLSKAGIWNWVNYYQEGNQVYHHLDVY</sequence>
<gene>
    <name evidence="1" type="ORF">HUJ06_022930</name>
</gene>